<organism evidence="2 3">
    <name type="scientific">Pedobacter steynii</name>
    <dbReference type="NCBI Taxonomy" id="430522"/>
    <lineage>
        <taxon>Bacteria</taxon>
        <taxon>Pseudomonadati</taxon>
        <taxon>Bacteroidota</taxon>
        <taxon>Sphingobacteriia</taxon>
        <taxon>Sphingobacteriales</taxon>
        <taxon>Sphingobacteriaceae</taxon>
        <taxon>Pedobacter</taxon>
    </lineage>
</organism>
<evidence type="ECO:0000313" key="3">
    <source>
        <dbReference type="Proteomes" id="UP000183200"/>
    </source>
</evidence>
<proteinExistence type="predicted"/>
<evidence type="ECO:0008006" key="4">
    <source>
        <dbReference type="Google" id="ProtNLM"/>
    </source>
</evidence>
<gene>
    <name evidence="2" type="ORF">SAMN05421820_104261</name>
</gene>
<evidence type="ECO:0000256" key="1">
    <source>
        <dbReference type="SAM" id="MobiDB-lite"/>
    </source>
</evidence>
<reference evidence="3" key="1">
    <citation type="submission" date="2016-10" db="EMBL/GenBank/DDBJ databases">
        <authorList>
            <person name="Varghese N."/>
            <person name="Submissions S."/>
        </authorList>
    </citation>
    <scope>NUCLEOTIDE SEQUENCE [LARGE SCALE GENOMIC DNA]</scope>
    <source>
        <strain evidence="3">DSM 19110</strain>
    </source>
</reference>
<feature type="region of interest" description="Disordered" evidence="1">
    <location>
        <begin position="202"/>
        <end position="224"/>
    </location>
</feature>
<evidence type="ECO:0000313" key="2">
    <source>
        <dbReference type="EMBL" id="SDM62674.1"/>
    </source>
</evidence>
<protein>
    <recommendedName>
        <fullName evidence="4">DUF5007 domain-containing protein</fullName>
    </recommendedName>
</protein>
<dbReference type="AlphaFoldDB" id="A0A1G9US19"/>
<sequence length="375" mass="42829">MSWVLNNERLEKMNFNLNNNRIVFLLLFISPLAGCKKIFEVPAEKEYISNKISYSSKLFEPVLGRTALMGTFSADNSTQPLTFSIANARYGDGRPMTDLFKPKEVWVWTGAYDGKEKSLEEINSKRRKEVHPLFEVRSSGQFILWSSATDDLVAARKADSTNLIQDRRFFDVKVSNSGGEVIIKDMELKFWRERPYEPSTDLNPFTGKVAPHPGDPRNPNKRDYIRPSRLSNIIGKNTRKALVTDDNTKDVVVYIRPFSGGNGHSLRFKFLNKDSVAMNPALFNETKWDLLVHGFNRKSTAEYVQYDVAYPIPLINISTPYANSGKANVNFVYSRIGFGGARETGTLGLDFSIYREGDWEIVFHFRNDNPKFEDE</sequence>
<accession>A0A1G9US19</accession>
<dbReference type="InterPro" id="IPR032173">
    <property type="entry name" value="DUF5007"/>
</dbReference>
<dbReference type="EMBL" id="FNGY01000004">
    <property type="protein sequence ID" value="SDM62674.1"/>
    <property type="molecule type" value="Genomic_DNA"/>
</dbReference>
<name>A0A1G9US19_9SPHI</name>
<dbReference type="Pfam" id="PF16398">
    <property type="entry name" value="DUF5007"/>
    <property type="match status" value="1"/>
</dbReference>
<keyword evidence="3" id="KW-1185">Reference proteome</keyword>
<feature type="compositionally biased region" description="Basic and acidic residues" evidence="1">
    <location>
        <begin position="214"/>
        <end position="224"/>
    </location>
</feature>
<dbReference type="Proteomes" id="UP000183200">
    <property type="component" value="Unassembled WGS sequence"/>
</dbReference>